<dbReference type="InterPro" id="IPR005135">
    <property type="entry name" value="Endo/exonuclease/phosphatase"/>
</dbReference>
<dbReference type="Ensembl" id="ENSGMOT00000067924.1">
    <property type="protein sequence ID" value="ENSGMOP00000063491.1"/>
    <property type="gene ID" value="ENSGMOG00000025939.1"/>
</dbReference>
<dbReference type="PANTHER" id="PTHR31635">
    <property type="entry name" value="REVERSE TRANSCRIPTASE DOMAIN-CONTAINING PROTEIN-RELATED"/>
    <property type="match status" value="1"/>
</dbReference>
<protein>
    <recommendedName>
        <fullName evidence="1">Reverse transcriptase domain-containing protein</fullName>
    </recommendedName>
</protein>
<dbReference type="CDD" id="cd09076">
    <property type="entry name" value="L1-EN"/>
    <property type="match status" value="1"/>
</dbReference>
<organism evidence="2 3">
    <name type="scientific">Gadus morhua</name>
    <name type="common">Atlantic cod</name>
    <dbReference type="NCBI Taxonomy" id="8049"/>
    <lineage>
        <taxon>Eukaryota</taxon>
        <taxon>Metazoa</taxon>
        <taxon>Chordata</taxon>
        <taxon>Craniata</taxon>
        <taxon>Vertebrata</taxon>
        <taxon>Euteleostomi</taxon>
        <taxon>Actinopterygii</taxon>
        <taxon>Neopterygii</taxon>
        <taxon>Teleostei</taxon>
        <taxon>Neoteleostei</taxon>
        <taxon>Acanthomorphata</taxon>
        <taxon>Zeiogadaria</taxon>
        <taxon>Gadariae</taxon>
        <taxon>Gadiformes</taxon>
        <taxon>Gadoidei</taxon>
        <taxon>Gadidae</taxon>
        <taxon>Gadus</taxon>
    </lineage>
</organism>
<evidence type="ECO:0000313" key="2">
    <source>
        <dbReference type="Ensembl" id="ENSGMOP00000063491.1"/>
    </source>
</evidence>
<dbReference type="OMA" id="TSIQQWW"/>
<name>A0A8C5CK31_GADMO</name>
<sequence>MIKSKEILFYCFITLAVLMASFRISSLNLNGARDAKKRALFFELVKLKGIDISFLQETHTTADIEVEWKREWDGNIVFSHNSNLSAGVAILFAKNFLPVSFDCEEIIKGRLLKVTARYEKSTFTLLNVYAPVNPQERCCFLNKLADTLSGCAQTDFLILGGDFNCTVDDLDRNHLEPNLQSRKFLKRIIATYDLSDVWRSKHGNCRQYSWSHARDNYITLARLDRFYCFNHHLQIFKKCFLSPVGFSDHFLLVGTVFISRVKPKSAYWHFNISLLNDCTFKKCLTFLWEEWRCKKHEHSSLQQWWDLGKVRVKQFCIQYNLNVTREAAQSIKNLETSIVELQELSNSTGDQSHLKAFKDKKAVLADLLGVRAQGALVRSRFRNLVEMDAPSKFFFNLEKKNGQNRIIHCIQSADGIELTQSDDIRKRAVDFYTELYNCQYTEFDQRGELFFDQLPQLSEDNNASLEQPLSLQELQGALMSTANGKAPGIDGLPVDFYKCFWSTIGVDLLEVINDSLAAGKLPLSCRRAVLTLLPKKGDLSEIKNWRPVSLLCADYKILSKALANRLRRVIGNVIHIDQSYCVPGRSLKDNISLIRDYLQISKTLGLNFGLISLDQEKAFDRVEHQYLWETLGAFGFSPVFTNKIKVLYNQIESVLKINGGLTASFAIKRGIRQGCALSGMLYSLAIEPFLSKIRKALSGVKLSVDCVPLHLSAYADDIIVAVNNDGDVEKLMKIIESFENMSSSKVNWAKSSALLSGNWHGRVPKLPDGIFWERHGIKYLGVQLGDDSAEKRNWEGVVEKMEGRLGRWRWLLPRMSYRGRSIIINNLVASSLWHRLAVLEPPAGLLGRLQSIIVDFFWDKLHWVPQSILFLPKEEGGQGIASLASRKAAFRLQFLQSFLYGPQNLPWRQVAGIVFGWVGGLGFGKTLFSLDCSCFNLNVLPPFYLSVLKAWSVMEAGCLEATSSLYWLLREPILKGARLAAAWEEVPNMTGLLKEKEITTVQELLQLAGAQVDNAENVAGRLAVRSTRVVGRRLDGFKKALSSEDRALLTGWFKGDLTPDHSDPFPKICIRPFGKDCEALGPLLDRQEWISMDSASGKSLYMGCVKALNKEKLKGKTDTPWRDHLRVKAEVKPAWSTLYKAPVTKNIGDLHWRVLHGIIAVNGFVSILNPSVSDKCLFCNLRETIFHCFVDCSRLIPLFQNLRSVVSLFKEKFSKQLFIFGFSYRKNKKKKGKLLNFLFGQAKMAIYLSRRETIDGGQRRDCVSIFKCLVRARIRFEYNYYAKMEDVDTFKGVWDSEGILFSIKDPDITFTDLLL</sequence>
<dbReference type="Pfam" id="PF03372">
    <property type="entry name" value="Exo_endo_phos"/>
    <property type="match status" value="1"/>
</dbReference>
<dbReference type="Gene3D" id="3.60.10.10">
    <property type="entry name" value="Endonuclease/exonuclease/phosphatase"/>
    <property type="match status" value="1"/>
</dbReference>
<dbReference type="GeneTree" id="ENSGT00940000163737"/>
<dbReference type="CDD" id="cd01650">
    <property type="entry name" value="RT_nLTR_like"/>
    <property type="match status" value="1"/>
</dbReference>
<feature type="domain" description="Reverse transcriptase" evidence="1">
    <location>
        <begin position="514"/>
        <end position="784"/>
    </location>
</feature>
<dbReference type="SUPFAM" id="SSF56219">
    <property type="entry name" value="DNase I-like"/>
    <property type="match status" value="1"/>
</dbReference>
<dbReference type="Proteomes" id="UP000694546">
    <property type="component" value="Chromosome 1"/>
</dbReference>
<proteinExistence type="predicted"/>
<reference evidence="2" key="3">
    <citation type="submission" date="2025-09" db="UniProtKB">
        <authorList>
            <consortium name="Ensembl"/>
        </authorList>
    </citation>
    <scope>IDENTIFICATION</scope>
</reference>
<dbReference type="InterPro" id="IPR036691">
    <property type="entry name" value="Endo/exonu/phosph_ase_sf"/>
</dbReference>
<dbReference type="PANTHER" id="PTHR31635:SF196">
    <property type="entry name" value="REVERSE TRANSCRIPTASE DOMAIN-CONTAINING PROTEIN-RELATED"/>
    <property type="match status" value="1"/>
</dbReference>
<dbReference type="PROSITE" id="PS50878">
    <property type="entry name" value="RT_POL"/>
    <property type="match status" value="1"/>
</dbReference>
<accession>A0A8C5CK31</accession>
<dbReference type="InterPro" id="IPR000477">
    <property type="entry name" value="RT_dom"/>
</dbReference>
<dbReference type="GO" id="GO:0003824">
    <property type="term" value="F:catalytic activity"/>
    <property type="evidence" value="ECO:0007669"/>
    <property type="project" value="InterPro"/>
</dbReference>
<evidence type="ECO:0000313" key="3">
    <source>
        <dbReference type="Proteomes" id="UP000694546"/>
    </source>
</evidence>
<evidence type="ECO:0000259" key="1">
    <source>
        <dbReference type="PROSITE" id="PS50878"/>
    </source>
</evidence>
<reference evidence="2" key="2">
    <citation type="submission" date="2025-08" db="UniProtKB">
        <authorList>
            <consortium name="Ensembl"/>
        </authorList>
    </citation>
    <scope>IDENTIFICATION</scope>
</reference>
<dbReference type="InterPro" id="IPR043502">
    <property type="entry name" value="DNA/RNA_pol_sf"/>
</dbReference>
<reference evidence="2" key="1">
    <citation type="submission" date="2019-07" db="EMBL/GenBank/DDBJ databases">
        <authorList>
            <consortium name="Wellcome Sanger Institute Data Sharing"/>
        </authorList>
    </citation>
    <scope>NUCLEOTIDE SEQUENCE [LARGE SCALE GENOMIC DNA]</scope>
</reference>
<dbReference type="Pfam" id="PF00078">
    <property type="entry name" value="RVT_1"/>
    <property type="match status" value="1"/>
</dbReference>
<keyword evidence="3" id="KW-1185">Reference proteome</keyword>
<dbReference type="SUPFAM" id="SSF56672">
    <property type="entry name" value="DNA/RNA polymerases"/>
    <property type="match status" value="1"/>
</dbReference>